<keyword evidence="2" id="KW-0732">Signal</keyword>
<feature type="chain" id="PRO_5005466703" description="Lipoprotein" evidence="2">
    <location>
        <begin position="42"/>
        <end position="267"/>
    </location>
</feature>
<proteinExistence type="predicted"/>
<dbReference type="KEGG" id="llu:AKJ09_06209"/>
<dbReference type="STRING" id="1391654.AKJ09_06209"/>
<organism evidence="3 4">
    <name type="scientific">Labilithrix luteola</name>
    <dbReference type="NCBI Taxonomy" id="1391654"/>
    <lineage>
        <taxon>Bacteria</taxon>
        <taxon>Pseudomonadati</taxon>
        <taxon>Myxococcota</taxon>
        <taxon>Polyangia</taxon>
        <taxon>Polyangiales</taxon>
        <taxon>Labilitrichaceae</taxon>
        <taxon>Labilithrix</taxon>
    </lineage>
</organism>
<evidence type="ECO:0000313" key="4">
    <source>
        <dbReference type="Proteomes" id="UP000064967"/>
    </source>
</evidence>
<keyword evidence="4" id="KW-1185">Reference proteome</keyword>
<reference evidence="3 4" key="1">
    <citation type="submission" date="2015-08" db="EMBL/GenBank/DDBJ databases">
        <authorList>
            <person name="Babu N.S."/>
            <person name="Beckwith C.J."/>
            <person name="Beseler K.G."/>
            <person name="Brison A."/>
            <person name="Carone J.V."/>
            <person name="Caskin T.P."/>
            <person name="Diamond M."/>
            <person name="Durham M.E."/>
            <person name="Foxe J.M."/>
            <person name="Go M."/>
            <person name="Henderson B.A."/>
            <person name="Jones I.B."/>
            <person name="McGettigan J.A."/>
            <person name="Micheletti S.J."/>
            <person name="Nasrallah M.E."/>
            <person name="Ortiz D."/>
            <person name="Piller C.R."/>
            <person name="Privatt S.R."/>
            <person name="Schneider S.L."/>
            <person name="Sharp S."/>
            <person name="Smith T.C."/>
            <person name="Stanton J.D."/>
            <person name="Ullery H.E."/>
            <person name="Wilson R.J."/>
            <person name="Serrano M.G."/>
            <person name="Buck G."/>
            <person name="Lee V."/>
            <person name="Wang Y."/>
            <person name="Carvalho R."/>
            <person name="Voegtly L."/>
            <person name="Shi R."/>
            <person name="Duckworth R."/>
            <person name="Johnson A."/>
            <person name="Loviza R."/>
            <person name="Walstead R."/>
            <person name="Shah Z."/>
            <person name="Kiflezghi M."/>
            <person name="Wade K."/>
            <person name="Ball S.L."/>
            <person name="Bradley K.W."/>
            <person name="Asai D.J."/>
            <person name="Bowman C.A."/>
            <person name="Russell D.A."/>
            <person name="Pope W.H."/>
            <person name="Jacobs-Sera D."/>
            <person name="Hendrix R.W."/>
            <person name="Hatfull G.F."/>
        </authorList>
    </citation>
    <scope>NUCLEOTIDE SEQUENCE [LARGE SCALE GENOMIC DNA]</scope>
    <source>
        <strain evidence="3 4">DSM 27648</strain>
    </source>
</reference>
<dbReference type="AlphaFoldDB" id="A0A0K1Q183"/>
<feature type="region of interest" description="Disordered" evidence="1">
    <location>
        <begin position="41"/>
        <end position="70"/>
    </location>
</feature>
<dbReference type="RefSeq" id="WP_146650984.1">
    <property type="nucleotide sequence ID" value="NZ_CP012333.1"/>
</dbReference>
<feature type="signal peptide" evidence="2">
    <location>
        <begin position="1"/>
        <end position="41"/>
    </location>
</feature>
<evidence type="ECO:0000256" key="2">
    <source>
        <dbReference type="SAM" id="SignalP"/>
    </source>
</evidence>
<accession>A0A0K1Q183</accession>
<evidence type="ECO:0000313" key="3">
    <source>
        <dbReference type="EMBL" id="AKU99545.1"/>
    </source>
</evidence>
<name>A0A0K1Q183_9BACT</name>
<evidence type="ECO:0008006" key="5">
    <source>
        <dbReference type="Google" id="ProtNLM"/>
    </source>
</evidence>
<dbReference type="EMBL" id="CP012333">
    <property type="protein sequence ID" value="AKU99545.1"/>
    <property type="molecule type" value="Genomic_DNA"/>
</dbReference>
<protein>
    <recommendedName>
        <fullName evidence="5">Lipoprotein</fullName>
    </recommendedName>
</protein>
<dbReference type="Proteomes" id="UP000064967">
    <property type="component" value="Chromosome"/>
</dbReference>
<gene>
    <name evidence="3" type="ORF">AKJ09_06209</name>
</gene>
<sequence>MAFFSSVPGARLSNAVASLALVFLVGAGACLAGCSSSSASAAQGPSHPVAAAPPPKDDGKPAQGGVGGDSHSAALEQLKVSPINTKNDKQNSVLVPLPDAEHWTRVKFLTVPSLVGFRYGKEHHAIVAGFITHVDDNQIEGACNKSFESWAMPWVEAFEVELKHDPPTAFSWAPPIPKSAPGQAVPKKIAIVDVDPLLAKTATVLSRESYAAAWAAYPAWEKACLIVGVAVPTRDDEARARAVRDRFVSDVFPKIVATSPAEPKERY</sequence>
<evidence type="ECO:0000256" key="1">
    <source>
        <dbReference type="SAM" id="MobiDB-lite"/>
    </source>
</evidence>